<protein>
    <recommendedName>
        <fullName evidence="3">histidine kinase</fullName>
        <ecNumber evidence="3">2.7.13.3</ecNumber>
    </recommendedName>
</protein>
<accession>A0ABU6HDC4</accession>
<keyword evidence="8" id="KW-0902">Two-component regulatory system</keyword>
<evidence type="ECO:0000256" key="6">
    <source>
        <dbReference type="ARBA" id="ARBA00022679"/>
    </source>
</evidence>
<feature type="transmembrane region" description="Helical" evidence="10">
    <location>
        <begin position="237"/>
        <end position="254"/>
    </location>
</feature>
<dbReference type="Gene3D" id="3.30.565.10">
    <property type="entry name" value="Histidine kinase-like ATPase, C-terminal domain"/>
    <property type="match status" value="1"/>
</dbReference>
<keyword evidence="5" id="KW-0597">Phosphoprotein</keyword>
<keyword evidence="6" id="KW-0808">Transferase</keyword>
<evidence type="ECO:0000256" key="1">
    <source>
        <dbReference type="ARBA" id="ARBA00000085"/>
    </source>
</evidence>
<evidence type="ECO:0000313" key="12">
    <source>
        <dbReference type="EMBL" id="MEC3860464.1"/>
    </source>
</evidence>
<feature type="transmembrane region" description="Helical" evidence="10">
    <location>
        <begin position="328"/>
        <end position="348"/>
    </location>
</feature>
<keyword evidence="10" id="KW-1133">Transmembrane helix</keyword>
<dbReference type="RefSeq" id="WP_326296090.1">
    <property type="nucleotide sequence ID" value="NZ_JAYLLH010000004.1"/>
</dbReference>
<evidence type="ECO:0000256" key="2">
    <source>
        <dbReference type="ARBA" id="ARBA00004651"/>
    </source>
</evidence>
<dbReference type="Pfam" id="PF07695">
    <property type="entry name" value="7TMR-DISM_7TM"/>
    <property type="match status" value="1"/>
</dbReference>
<evidence type="ECO:0000256" key="4">
    <source>
        <dbReference type="ARBA" id="ARBA00022475"/>
    </source>
</evidence>
<keyword evidence="4" id="KW-1003">Cell membrane</keyword>
<reference evidence="12 13" key="1">
    <citation type="submission" date="2024-01" db="EMBL/GenBank/DDBJ databases">
        <title>Mesobacterium rodlantinim sp. nov., isolated from shallow sea hydrothermal systems off Kueishantao Island.</title>
        <authorList>
            <person name="Su Z."/>
            <person name="Tang K."/>
        </authorList>
    </citation>
    <scope>NUCLEOTIDE SEQUENCE [LARGE SCALE GENOMIC DNA]</scope>
    <source>
        <strain evidence="12 13">TK19101</strain>
    </source>
</reference>
<dbReference type="InterPro" id="IPR005467">
    <property type="entry name" value="His_kinase_dom"/>
</dbReference>
<feature type="domain" description="Histidine kinase" evidence="11">
    <location>
        <begin position="464"/>
        <end position="675"/>
    </location>
</feature>
<keyword evidence="10" id="KW-0472">Membrane</keyword>
<dbReference type="InterPro" id="IPR036890">
    <property type="entry name" value="HATPase_C_sf"/>
</dbReference>
<evidence type="ECO:0000259" key="11">
    <source>
        <dbReference type="PROSITE" id="PS50109"/>
    </source>
</evidence>
<evidence type="ECO:0000256" key="3">
    <source>
        <dbReference type="ARBA" id="ARBA00012438"/>
    </source>
</evidence>
<keyword evidence="9" id="KW-0175">Coiled coil</keyword>
<sequence length="677" mass="73585">MSPSFSSARPDCGRSPLRRLILAVVWACLLAGLPVTLQAQAGKVDPALELSTRVASDAFRGHILGYQEHGSRLTPEQALARLGNGGFAALPGPAPDFGFTPEAIWLYIPTTNPTDKSEWRLRLRENFFQEFSAWYVPSGDRPVLRERQHETTGFATRAVEWAELVVPFTQPPGTTGAILIRYRSGGSTEVEFTLFDVDSFNAWTASKTARHFMYYGMLLFLIMAALATWLATQRAIFLAYSAYALAGLLFVMHGDGNTFRYLWPDAPGFNGFATIPLGAGIIVCGANFARQFLQTALYHPVFDRLLQVTILVTLLTAASSVFLDTQMIKKVLVLMAFGSVLLFTASGLNAARTRFREVRFFVLAWSGAVISSAIMTGRHWLGIEISEEVQFDSMRIVLVLDAALMGLAIIDRFDGLRRSRADALKVSLDQAQENLAMSRRLQALEQRYALASELARNRERQVADAFHDLRQPLHALRLNVEDLLAGNDPDRKPPRREIEETFRMLEGLVTDELHANIPGPVRDTETGDTALALDEVFAAVTSMFGRDAQAKGLTLGHGPTDATLHLPAISVMRILTNLVSNAVTYTQAGAVRVEAVPTSQGVQIAVHDTGPGLTPTAFEAAKVRGARLDPAEQPGGSGLGLAIVAQTCSDLGLGFALLPSQLGGTSLGVLVGPEHLS</sequence>
<dbReference type="Gene3D" id="1.10.287.130">
    <property type="match status" value="1"/>
</dbReference>
<dbReference type="Pfam" id="PF02518">
    <property type="entry name" value="HATPase_c"/>
    <property type="match status" value="1"/>
</dbReference>
<dbReference type="InterPro" id="IPR011623">
    <property type="entry name" value="7TMR_DISM_rcpt_extracell_dom1"/>
</dbReference>
<dbReference type="InterPro" id="IPR036097">
    <property type="entry name" value="HisK_dim/P_sf"/>
</dbReference>
<evidence type="ECO:0000256" key="9">
    <source>
        <dbReference type="SAM" id="Coils"/>
    </source>
</evidence>
<proteinExistence type="predicted"/>
<dbReference type="Pfam" id="PF07696">
    <property type="entry name" value="7TMR-DISMED2"/>
    <property type="match status" value="1"/>
</dbReference>
<evidence type="ECO:0000256" key="10">
    <source>
        <dbReference type="SAM" id="Phobius"/>
    </source>
</evidence>
<dbReference type="PROSITE" id="PS50109">
    <property type="entry name" value="HIS_KIN"/>
    <property type="match status" value="1"/>
</dbReference>
<keyword evidence="13" id="KW-1185">Reference proteome</keyword>
<comment type="subcellular location">
    <subcellularLocation>
        <location evidence="2">Cell membrane</location>
        <topology evidence="2">Multi-pass membrane protein</topology>
    </subcellularLocation>
</comment>
<feature type="coiled-coil region" evidence="9">
    <location>
        <begin position="421"/>
        <end position="461"/>
    </location>
</feature>
<keyword evidence="10" id="KW-0812">Transmembrane</keyword>
<dbReference type="SMART" id="SM00387">
    <property type="entry name" value="HATPase_c"/>
    <property type="match status" value="1"/>
</dbReference>
<dbReference type="InterPro" id="IPR003661">
    <property type="entry name" value="HisK_dim/P_dom"/>
</dbReference>
<dbReference type="SUPFAM" id="SSF55874">
    <property type="entry name" value="ATPase domain of HSP90 chaperone/DNA topoisomerase II/histidine kinase"/>
    <property type="match status" value="1"/>
</dbReference>
<dbReference type="CDD" id="cd00082">
    <property type="entry name" value="HisKA"/>
    <property type="match status" value="1"/>
</dbReference>
<feature type="transmembrane region" description="Helical" evidence="10">
    <location>
        <begin position="212"/>
        <end position="230"/>
    </location>
</feature>
<feature type="transmembrane region" description="Helical" evidence="10">
    <location>
        <begin position="269"/>
        <end position="289"/>
    </location>
</feature>
<evidence type="ECO:0000256" key="7">
    <source>
        <dbReference type="ARBA" id="ARBA00022777"/>
    </source>
</evidence>
<dbReference type="Gene3D" id="2.60.40.2380">
    <property type="match status" value="1"/>
</dbReference>
<dbReference type="SUPFAM" id="SSF47384">
    <property type="entry name" value="Homodimeric domain of signal transducing histidine kinase"/>
    <property type="match status" value="1"/>
</dbReference>
<dbReference type="EC" id="2.7.13.3" evidence="3"/>
<comment type="catalytic activity">
    <reaction evidence="1">
        <text>ATP + protein L-histidine = ADP + protein N-phospho-L-histidine.</text>
        <dbReference type="EC" id="2.7.13.3"/>
    </reaction>
</comment>
<dbReference type="CDD" id="cd00075">
    <property type="entry name" value="HATPase"/>
    <property type="match status" value="1"/>
</dbReference>
<dbReference type="InterPro" id="IPR050980">
    <property type="entry name" value="2C_sensor_his_kinase"/>
</dbReference>
<dbReference type="Proteomes" id="UP001348149">
    <property type="component" value="Unassembled WGS sequence"/>
</dbReference>
<keyword evidence="7 12" id="KW-0418">Kinase</keyword>
<dbReference type="EMBL" id="JAYLLH010000004">
    <property type="protein sequence ID" value="MEC3860464.1"/>
    <property type="molecule type" value="Genomic_DNA"/>
</dbReference>
<comment type="caution">
    <text evidence="12">The sequence shown here is derived from an EMBL/GenBank/DDBJ whole genome shotgun (WGS) entry which is preliminary data.</text>
</comment>
<dbReference type="GO" id="GO:0016301">
    <property type="term" value="F:kinase activity"/>
    <property type="evidence" value="ECO:0007669"/>
    <property type="project" value="UniProtKB-KW"/>
</dbReference>
<evidence type="ECO:0000256" key="8">
    <source>
        <dbReference type="ARBA" id="ARBA00023012"/>
    </source>
</evidence>
<name>A0ABU6HDC4_9RHOB</name>
<feature type="transmembrane region" description="Helical" evidence="10">
    <location>
        <begin position="301"/>
        <end position="322"/>
    </location>
</feature>
<dbReference type="InterPro" id="IPR003594">
    <property type="entry name" value="HATPase_dom"/>
</dbReference>
<dbReference type="InterPro" id="IPR011622">
    <property type="entry name" value="7TMR_DISM_rcpt_extracell_dom2"/>
</dbReference>
<gene>
    <name evidence="12" type="ORF">VK792_04140</name>
</gene>
<dbReference type="PANTHER" id="PTHR44936">
    <property type="entry name" value="SENSOR PROTEIN CREC"/>
    <property type="match status" value="1"/>
</dbReference>
<organism evidence="12 13">
    <name type="scientific">Mesobacterium hydrothermale</name>
    <dbReference type="NCBI Taxonomy" id="3111907"/>
    <lineage>
        <taxon>Bacteria</taxon>
        <taxon>Pseudomonadati</taxon>
        <taxon>Pseudomonadota</taxon>
        <taxon>Alphaproteobacteria</taxon>
        <taxon>Rhodobacterales</taxon>
        <taxon>Roseobacteraceae</taxon>
        <taxon>Mesobacterium</taxon>
    </lineage>
</organism>
<evidence type="ECO:0000313" key="13">
    <source>
        <dbReference type="Proteomes" id="UP001348149"/>
    </source>
</evidence>
<evidence type="ECO:0000256" key="5">
    <source>
        <dbReference type="ARBA" id="ARBA00022553"/>
    </source>
</evidence>
<dbReference type="PANTHER" id="PTHR44936:SF9">
    <property type="entry name" value="SENSOR PROTEIN CREC"/>
    <property type="match status" value="1"/>
</dbReference>